<dbReference type="RefSeq" id="WP_120754535.1">
    <property type="nucleotide sequence ID" value="NZ_JBFADQ010000011.1"/>
</dbReference>
<proteinExistence type="predicted"/>
<dbReference type="Proteomes" id="UP000270343">
    <property type="component" value="Unassembled WGS sequence"/>
</dbReference>
<dbReference type="OrthoDB" id="4334824at2"/>
<evidence type="ECO:0000313" key="1">
    <source>
        <dbReference type="EMBL" id="RKN75677.1"/>
    </source>
</evidence>
<keyword evidence="2" id="KW-1185">Reference proteome</keyword>
<gene>
    <name evidence="1" type="ORF">D7231_09785</name>
</gene>
<sequence length="63" mass="6766">MTTVVGRLMARCTHAGGWTREGDAARCDHCGTRRFMGYAALLVPELPQWAACLPLSGSTSMVP</sequence>
<dbReference type="Pfam" id="PF19768">
    <property type="entry name" value="DUF6255"/>
    <property type="match status" value="1"/>
</dbReference>
<comment type="caution">
    <text evidence="1">The sequence shown here is derived from an EMBL/GenBank/DDBJ whole genome shotgun (WGS) entry which is preliminary data.</text>
</comment>
<dbReference type="EMBL" id="RBAM01000003">
    <property type="protein sequence ID" value="RKN75677.1"/>
    <property type="molecule type" value="Genomic_DNA"/>
</dbReference>
<dbReference type="AlphaFoldDB" id="A0A3B0BUJ0"/>
<accession>A0A3B0BUJ0</accession>
<name>A0A3B0BUJ0_9ACTN</name>
<organism evidence="1 2">
    <name type="scientific">Streptomyces klenkii</name>
    <dbReference type="NCBI Taxonomy" id="1420899"/>
    <lineage>
        <taxon>Bacteria</taxon>
        <taxon>Bacillati</taxon>
        <taxon>Actinomycetota</taxon>
        <taxon>Actinomycetes</taxon>
        <taxon>Kitasatosporales</taxon>
        <taxon>Streptomycetaceae</taxon>
        <taxon>Streptomyces</taxon>
    </lineage>
</organism>
<protein>
    <submittedName>
        <fullName evidence="1">Uncharacterized protein</fullName>
    </submittedName>
</protein>
<reference evidence="1 2" key="1">
    <citation type="journal article" date="2015" name="Antonie Van Leeuwenhoek">
        <title>Streptomyces klenkii sp. nov., isolated from deep marine sediment.</title>
        <authorList>
            <person name="Veyisoglu A."/>
            <person name="Sahin N."/>
        </authorList>
    </citation>
    <scope>NUCLEOTIDE SEQUENCE [LARGE SCALE GENOMIC DNA]</scope>
    <source>
        <strain evidence="1 2">KCTC 29202</strain>
    </source>
</reference>
<evidence type="ECO:0000313" key="2">
    <source>
        <dbReference type="Proteomes" id="UP000270343"/>
    </source>
</evidence>
<dbReference type="InterPro" id="IPR046222">
    <property type="entry name" value="DUF6255"/>
</dbReference>